<organism evidence="1 2">
    <name type="scientific">Acidovorax kalamii</name>
    <dbReference type="NCBI Taxonomy" id="2004485"/>
    <lineage>
        <taxon>Bacteria</taxon>
        <taxon>Pseudomonadati</taxon>
        <taxon>Pseudomonadota</taxon>
        <taxon>Betaproteobacteria</taxon>
        <taxon>Burkholderiales</taxon>
        <taxon>Comamonadaceae</taxon>
        <taxon>Acidovorax</taxon>
    </lineage>
</organism>
<evidence type="ECO:0000313" key="1">
    <source>
        <dbReference type="EMBL" id="OYD50694.1"/>
    </source>
</evidence>
<comment type="caution">
    <text evidence="1">The sequence shown here is derived from an EMBL/GenBank/DDBJ whole genome shotgun (WGS) entry which is preliminary data.</text>
</comment>
<keyword evidence="2" id="KW-1185">Reference proteome</keyword>
<dbReference type="Proteomes" id="UP000215441">
    <property type="component" value="Unassembled WGS sequence"/>
</dbReference>
<accession>A0A235ENS8</accession>
<dbReference type="EMBL" id="NOIG01000005">
    <property type="protein sequence ID" value="OYD50694.1"/>
    <property type="molecule type" value="Genomic_DNA"/>
</dbReference>
<evidence type="ECO:0000313" key="2">
    <source>
        <dbReference type="Proteomes" id="UP000215441"/>
    </source>
</evidence>
<protein>
    <submittedName>
        <fullName evidence="1">Uncharacterized protein</fullName>
    </submittedName>
</protein>
<reference evidence="1 2" key="1">
    <citation type="submission" date="2017-07" db="EMBL/GenBank/DDBJ databases">
        <title>Acidovorax KNDSW TSA 6 genome sequence and assembly.</title>
        <authorList>
            <person name="Mayilraj S."/>
        </authorList>
    </citation>
    <scope>NUCLEOTIDE SEQUENCE [LARGE SCALE GENOMIC DNA]</scope>
    <source>
        <strain evidence="1 2">KNDSW-TSA6</strain>
    </source>
</reference>
<name>A0A235ENS8_9BURK</name>
<sequence>MHTNKPTTVQLSEADARMVQQYADQNGLTLEQACTQLTQQGIQARFVRAKAPARVLHFTPRAK</sequence>
<gene>
    <name evidence="1" type="ORF">CBY09_08155</name>
</gene>
<proteinExistence type="predicted"/>
<dbReference type="AlphaFoldDB" id="A0A235ENS8"/>